<dbReference type="AlphaFoldDB" id="A0A182XR47"/>
<sequence>MHHCCGFVFPVGMNGWCLSLAFIQPDQQCPRIIGQSFRRSVSTFLLGGVKRRSRLGAVGVVRLCAI</sequence>
<evidence type="ECO:0008006" key="4">
    <source>
        <dbReference type="Google" id="ProtNLM"/>
    </source>
</evidence>
<keyword evidence="1" id="KW-0732">Signal</keyword>
<keyword evidence="3" id="KW-1185">Reference proteome</keyword>
<dbReference type="Proteomes" id="UP000076407">
    <property type="component" value="Unassembled WGS sequence"/>
</dbReference>
<evidence type="ECO:0000313" key="3">
    <source>
        <dbReference type="Proteomes" id="UP000076407"/>
    </source>
</evidence>
<proteinExistence type="predicted"/>
<dbReference type="EnsemblMetazoa" id="AQUA014330-RA">
    <property type="protein sequence ID" value="AQUA014330-PA"/>
    <property type="gene ID" value="AQUA014330"/>
</dbReference>
<evidence type="ECO:0000313" key="2">
    <source>
        <dbReference type="EnsemblMetazoa" id="AQUA014330-PA"/>
    </source>
</evidence>
<feature type="chain" id="PRO_5008143329" description="Secreted protein" evidence="1">
    <location>
        <begin position="20"/>
        <end position="66"/>
    </location>
</feature>
<protein>
    <recommendedName>
        <fullName evidence="4">Secreted protein</fullName>
    </recommendedName>
</protein>
<dbReference type="VEuPathDB" id="VectorBase:AQUA014330"/>
<evidence type="ECO:0000256" key="1">
    <source>
        <dbReference type="SAM" id="SignalP"/>
    </source>
</evidence>
<feature type="signal peptide" evidence="1">
    <location>
        <begin position="1"/>
        <end position="19"/>
    </location>
</feature>
<name>A0A182XR47_ANOQN</name>
<organism evidence="2 3">
    <name type="scientific">Anopheles quadriannulatus</name>
    <name type="common">Mosquito</name>
    <dbReference type="NCBI Taxonomy" id="34691"/>
    <lineage>
        <taxon>Eukaryota</taxon>
        <taxon>Metazoa</taxon>
        <taxon>Ecdysozoa</taxon>
        <taxon>Arthropoda</taxon>
        <taxon>Hexapoda</taxon>
        <taxon>Insecta</taxon>
        <taxon>Pterygota</taxon>
        <taxon>Neoptera</taxon>
        <taxon>Endopterygota</taxon>
        <taxon>Diptera</taxon>
        <taxon>Nematocera</taxon>
        <taxon>Culicoidea</taxon>
        <taxon>Culicidae</taxon>
        <taxon>Anophelinae</taxon>
        <taxon>Anopheles</taxon>
    </lineage>
</organism>
<reference evidence="2" key="1">
    <citation type="submission" date="2020-05" db="UniProtKB">
        <authorList>
            <consortium name="EnsemblMetazoa"/>
        </authorList>
    </citation>
    <scope>IDENTIFICATION</scope>
    <source>
        <strain evidence="2">SANGQUA</strain>
    </source>
</reference>
<accession>A0A182XR47</accession>